<dbReference type="InterPro" id="IPR036736">
    <property type="entry name" value="ACP-like_sf"/>
</dbReference>
<dbReference type="Gene3D" id="1.10.1200.10">
    <property type="entry name" value="ACP-like"/>
    <property type="match status" value="1"/>
</dbReference>
<dbReference type="CDD" id="cd05930">
    <property type="entry name" value="A_NRPS"/>
    <property type="match status" value="1"/>
</dbReference>
<dbReference type="InterPro" id="IPR020845">
    <property type="entry name" value="AMP-binding_CS"/>
</dbReference>
<comment type="caution">
    <text evidence="4">The sequence shown here is derived from an EMBL/GenBank/DDBJ whole genome shotgun (WGS) entry which is preliminary data.</text>
</comment>
<evidence type="ECO:0000313" key="4">
    <source>
        <dbReference type="EMBL" id="MBP2473141.1"/>
    </source>
</evidence>
<organism evidence="4 5">
    <name type="scientific">Crossiella equi</name>
    <dbReference type="NCBI Taxonomy" id="130796"/>
    <lineage>
        <taxon>Bacteria</taxon>
        <taxon>Bacillati</taxon>
        <taxon>Actinomycetota</taxon>
        <taxon>Actinomycetes</taxon>
        <taxon>Pseudonocardiales</taxon>
        <taxon>Pseudonocardiaceae</taxon>
        <taxon>Crossiella</taxon>
    </lineage>
</organism>
<dbReference type="Proteomes" id="UP001519363">
    <property type="component" value="Unassembled WGS sequence"/>
</dbReference>
<dbReference type="SMART" id="SM01294">
    <property type="entry name" value="PKS_PP_betabranch"/>
    <property type="match status" value="1"/>
</dbReference>
<dbReference type="Gene3D" id="3.30.300.30">
    <property type="match status" value="1"/>
</dbReference>
<dbReference type="Pfam" id="PF00550">
    <property type="entry name" value="PP-binding"/>
    <property type="match status" value="1"/>
</dbReference>
<dbReference type="Pfam" id="PF00501">
    <property type="entry name" value="AMP-binding"/>
    <property type="match status" value="1"/>
</dbReference>
<dbReference type="PROSITE" id="PS50075">
    <property type="entry name" value="CARRIER"/>
    <property type="match status" value="1"/>
</dbReference>
<proteinExistence type="predicted"/>
<dbReference type="SUPFAM" id="SSF56801">
    <property type="entry name" value="Acetyl-CoA synthetase-like"/>
    <property type="match status" value="1"/>
</dbReference>
<dbReference type="PANTHER" id="PTHR45527:SF1">
    <property type="entry name" value="FATTY ACID SYNTHASE"/>
    <property type="match status" value="1"/>
</dbReference>
<keyword evidence="2" id="KW-0597">Phosphoprotein</keyword>
<evidence type="ECO:0000256" key="2">
    <source>
        <dbReference type="ARBA" id="ARBA00022553"/>
    </source>
</evidence>
<dbReference type="PANTHER" id="PTHR45527">
    <property type="entry name" value="NONRIBOSOMAL PEPTIDE SYNTHETASE"/>
    <property type="match status" value="1"/>
</dbReference>
<feature type="domain" description="Carrier" evidence="3">
    <location>
        <begin position="525"/>
        <end position="602"/>
    </location>
</feature>
<dbReference type="InterPro" id="IPR025110">
    <property type="entry name" value="AMP-bd_C"/>
</dbReference>
<dbReference type="InterPro" id="IPR020806">
    <property type="entry name" value="PKS_PP-bd"/>
</dbReference>
<dbReference type="PROSITE" id="PS00455">
    <property type="entry name" value="AMP_BINDING"/>
    <property type="match status" value="1"/>
</dbReference>
<dbReference type="SMART" id="SM00823">
    <property type="entry name" value="PKS_PP"/>
    <property type="match status" value="1"/>
</dbReference>
<accession>A0ABS5A993</accession>
<dbReference type="InterPro" id="IPR042099">
    <property type="entry name" value="ANL_N_sf"/>
</dbReference>
<evidence type="ECO:0000313" key="5">
    <source>
        <dbReference type="Proteomes" id="UP001519363"/>
    </source>
</evidence>
<keyword evidence="5" id="KW-1185">Reference proteome</keyword>
<dbReference type="InterPro" id="IPR009081">
    <property type="entry name" value="PP-bd_ACP"/>
</dbReference>
<name>A0ABS5A993_9PSEU</name>
<dbReference type="Gene3D" id="3.40.50.12780">
    <property type="entry name" value="N-terminal domain of ligase-like"/>
    <property type="match status" value="1"/>
</dbReference>
<sequence length="607" mass="64850">MNQNRPERLPHLEFERQAAATPDRVACESERTSLTYSELNARANRLARVLRDRLGVGTGDSVGVCTDQEPDLLIALLAVLKCGAVYVPMDAAHPVERIRYMAEKAKADKVLVSGTEVVAPFAEAGVDQHGLAALEQAGAGLDAGNLTGAPPAASRMYIIFTSGSTGRPKAVESSHAALLNNLDWFTGQSGLREDDCWLQTINPCFDPSLYVLLPLVMGARVAFLGGKRRIDGDTIVEALRPHGGTHLMVVATLLKVVAAHPGFAGCDRLRQVITGGEIVRPSVVDQVRQVHPAVGVQNIYGPTETTIITSAWNYHQDWRDRNPAAQSLPIGPAQPGTEYFLRDPDGRFHHLAPGLEGELCTAGAALAIGYVDDVDATEAAFPRVALPGHETPQRVYLTGDLCGVDDAGELYVLGRIDDQVKVNGQRVELGEIESVLDSVPGVREATAFIAGDRLLAAVVRAGDADGLAERTVLAKVAQHLPAAWVPRRILFLTEIPRQLVSGKADRGQLAALAAEPARPVLAHVPATEDVPEVVAATLAGLIGVAAAEVPVDEPFADLGLDSVGVLKMALELGRRFDISVRAEELFEFYTVTLLAEMIETRTAAVAR</sequence>
<dbReference type="RefSeq" id="WP_086781404.1">
    <property type="nucleotide sequence ID" value="NZ_JAGIOO010000001.1"/>
</dbReference>
<dbReference type="InterPro" id="IPR010071">
    <property type="entry name" value="AA_adenyl_dom"/>
</dbReference>
<reference evidence="4 5" key="1">
    <citation type="submission" date="2021-03" db="EMBL/GenBank/DDBJ databases">
        <title>Sequencing the genomes of 1000 actinobacteria strains.</title>
        <authorList>
            <person name="Klenk H.-P."/>
        </authorList>
    </citation>
    <scope>NUCLEOTIDE SEQUENCE [LARGE SCALE GENOMIC DNA]</scope>
    <source>
        <strain evidence="4 5">DSM 44580</strain>
    </source>
</reference>
<dbReference type="NCBIfam" id="TIGR01733">
    <property type="entry name" value="AA-adenyl-dom"/>
    <property type="match status" value="1"/>
</dbReference>
<dbReference type="SUPFAM" id="SSF47336">
    <property type="entry name" value="ACP-like"/>
    <property type="match status" value="1"/>
</dbReference>
<dbReference type="Pfam" id="PF13193">
    <property type="entry name" value="AMP-binding_C"/>
    <property type="match status" value="1"/>
</dbReference>
<protein>
    <submittedName>
        <fullName evidence="4">Amino acid adenylation domain-containing protein</fullName>
    </submittedName>
</protein>
<dbReference type="EMBL" id="JAGIOO010000001">
    <property type="protein sequence ID" value="MBP2473141.1"/>
    <property type="molecule type" value="Genomic_DNA"/>
</dbReference>
<keyword evidence="1" id="KW-0596">Phosphopantetheine</keyword>
<evidence type="ECO:0000256" key="1">
    <source>
        <dbReference type="ARBA" id="ARBA00022450"/>
    </source>
</evidence>
<dbReference type="InterPro" id="IPR000873">
    <property type="entry name" value="AMP-dep_synth/lig_dom"/>
</dbReference>
<evidence type="ECO:0000259" key="3">
    <source>
        <dbReference type="PROSITE" id="PS50075"/>
    </source>
</evidence>
<gene>
    <name evidence="4" type="ORF">JOF53_002013</name>
</gene>
<dbReference type="InterPro" id="IPR045851">
    <property type="entry name" value="AMP-bd_C_sf"/>
</dbReference>